<reference evidence="2 3" key="1">
    <citation type="submission" date="2014-07" db="EMBL/GenBank/DDBJ databases">
        <title>Biosystematic studies on Modestobacter strains isolated from extreme hyper-arid desert soil and from historic building.</title>
        <authorList>
            <person name="Bukarasam K."/>
            <person name="Bull A."/>
            <person name="Girard G."/>
            <person name="van Wezel G."/>
            <person name="Goodfellow M."/>
        </authorList>
    </citation>
    <scope>NUCLEOTIDE SEQUENCE [LARGE SCALE GENOMIC DNA]</scope>
    <source>
        <strain evidence="2 3">KNN45-2b</strain>
    </source>
</reference>
<sequence length="112" mass="12013">MATLDECMTALDDFVGKLAAKEAARDLDRSVSCRLTDLDQVVAGRLARGSVHDMTALPDGPAVPKADIRLTMTSDDLLALTSGQLSFAPAWASGRIKLEAGLRDMLRLRSLL</sequence>
<dbReference type="OrthoDB" id="3534000at2"/>
<dbReference type="Pfam" id="PF14864">
    <property type="entry name" value="Alkyl_sulf_C"/>
    <property type="match status" value="1"/>
</dbReference>
<dbReference type="InterPro" id="IPR036527">
    <property type="entry name" value="SCP2_sterol-bd_dom_sf"/>
</dbReference>
<dbReference type="InterPro" id="IPR029229">
    <property type="entry name" value="Alkyl_sulf_C"/>
</dbReference>
<gene>
    <name evidence="2" type="ORF">IN07_23815</name>
</gene>
<organism evidence="2 3">
    <name type="scientific">Modestobacter caceresii</name>
    <dbReference type="NCBI Taxonomy" id="1522368"/>
    <lineage>
        <taxon>Bacteria</taxon>
        <taxon>Bacillati</taxon>
        <taxon>Actinomycetota</taxon>
        <taxon>Actinomycetes</taxon>
        <taxon>Geodermatophilales</taxon>
        <taxon>Geodermatophilaceae</taxon>
        <taxon>Modestobacter</taxon>
    </lineage>
</organism>
<dbReference type="EMBL" id="JPMX01000130">
    <property type="protein sequence ID" value="KGH43903.1"/>
    <property type="molecule type" value="Genomic_DNA"/>
</dbReference>
<name>A0A098Y0C0_9ACTN</name>
<keyword evidence="3" id="KW-1185">Reference proteome</keyword>
<dbReference type="SUPFAM" id="SSF55718">
    <property type="entry name" value="SCP-like"/>
    <property type="match status" value="1"/>
</dbReference>
<accession>A0A098Y0C0</accession>
<comment type="caution">
    <text evidence="2">The sequence shown here is derived from an EMBL/GenBank/DDBJ whole genome shotgun (WGS) entry which is preliminary data.</text>
</comment>
<evidence type="ECO:0000313" key="2">
    <source>
        <dbReference type="EMBL" id="KGH43903.1"/>
    </source>
</evidence>
<dbReference type="AlphaFoldDB" id="A0A098Y0C0"/>
<feature type="domain" description="Alkyl sulfatase C-terminal" evidence="1">
    <location>
        <begin position="21"/>
        <end position="110"/>
    </location>
</feature>
<dbReference type="Gene3D" id="3.30.1050.10">
    <property type="entry name" value="SCP2 sterol-binding domain"/>
    <property type="match status" value="1"/>
</dbReference>
<dbReference type="STRING" id="1522368.IN07_23815"/>
<dbReference type="Proteomes" id="UP000029713">
    <property type="component" value="Unassembled WGS sequence"/>
</dbReference>
<proteinExistence type="predicted"/>
<evidence type="ECO:0000259" key="1">
    <source>
        <dbReference type="Pfam" id="PF14864"/>
    </source>
</evidence>
<protein>
    <submittedName>
        <fullName evidence="2">Sterol-binding protein</fullName>
    </submittedName>
</protein>
<dbReference type="RefSeq" id="WP_036341266.1">
    <property type="nucleotide sequence ID" value="NZ_JPMX01000130.1"/>
</dbReference>
<evidence type="ECO:0000313" key="3">
    <source>
        <dbReference type="Proteomes" id="UP000029713"/>
    </source>
</evidence>